<evidence type="ECO:0000313" key="2">
    <source>
        <dbReference type="EMBL" id="SHO74060.1"/>
    </source>
</evidence>
<dbReference type="Proteomes" id="UP000184611">
    <property type="component" value="Unassembled WGS sequence"/>
</dbReference>
<accession>A0A1M7ZZ28</accession>
<proteinExistence type="predicted"/>
<dbReference type="RefSeq" id="WP_073584824.1">
    <property type="nucleotide sequence ID" value="NZ_FRYK01000005.1"/>
</dbReference>
<dbReference type="EMBL" id="FRYK01000005">
    <property type="protein sequence ID" value="SHO74060.1"/>
    <property type="molecule type" value="Genomic_DNA"/>
</dbReference>
<keyword evidence="3" id="KW-1185">Reference proteome</keyword>
<protein>
    <recommendedName>
        <fullName evidence="1">Anti-bacteriophage protein A/HamA C-terminal domain-containing protein</fullName>
    </recommendedName>
</protein>
<dbReference type="OrthoDB" id="5115021at2"/>
<dbReference type="Pfam" id="PF08878">
    <property type="entry name" value="HamA"/>
    <property type="match status" value="1"/>
</dbReference>
<gene>
    <name evidence="2" type="ORF">SAMN05443547_2442</name>
</gene>
<sequence>MNIFNETQIILSERVTFNFLNIESYSKELISLIEREIGFIRNGDLSDEEIKDVKKRLKKWIDSKKKDNRAKNGFIAEFICHLYLRHAKFEQYSLFKNLEENGPKKGFDGLYLFKDEIWVVESKSTEDISKTHESKINDAYTDIKKKLESTDKEKVNDPWENALNHLDRRSIKYNKTLLNNVKKLSKDFINNVEHKIKEFNIIPCSTIYMHDNWNFIDNEELKAKIESKIKNYDAKKLNILCVNKKSVECFLEFIKTQ</sequence>
<name>A0A1M7ZZ28_9FLAO</name>
<dbReference type="AlphaFoldDB" id="A0A1M7ZZ28"/>
<organism evidence="2 3">
    <name type="scientific">Flavobacterium cucumis</name>
    <dbReference type="NCBI Taxonomy" id="416016"/>
    <lineage>
        <taxon>Bacteria</taxon>
        <taxon>Pseudomonadati</taxon>
        <taxon>Bacteroidota</taxon>
        <taxon>Flavobacteriia</taxon>
        <taxon>Flavobacteriales</taxon>
        <taxon>Flavobacteriaceae</taxon>
        <taxon>Flavobacterium</taxon>
    </lineage>
</organism>
<evidence type="ECO:0000259" key="1">
    <source>
        <dbReference type="Pfam" id="PF08878"/>
    </source>
</evidence>
<dbReference type="InterPro" id="IPR014976">
    <property type="entry name" value="AbpA_HamA_C"/>
</dbReference>
<evidence type="ECO:0000313" key="3">
    <source>
        <dbReference type="Proteomes" id="UP000184611"/>
    </source>
</evidence>
<dbReference type="STRING" id="416016.SAMN05443547_2442"/>
<feature type="domain" description="Anti-bacteriophage protein A/HamA C-terminal" evidence="1">
    <location>
        <begin position="46"/>
        <end position="248"/>
    </location>
</feature>
<reference evidence="3" key="1">
    <citation type="submission" date="2016-12" db="EMBL/GenBank/DDBJ databases">
        <authorList>
            <person name="Varghese N."/>
            <person name="Submissions S."/>
        </authorList>
    </citation>
    <scope>NUCLEOTIDE SEQUENCE [LARGE SCALE GENOMIC DNA]</scope>
    <source>
        <strain evidence="3">DSM 18830</strain>
    </source>
</reference>